<dbReference type="Proteomes" id="UP001244011">
    <property type="component" value="Unassembled WGS sequence"/>
</dbReference>
<feature type="compositionally biased region" description="Basic and acidic residues" evidence="1">
    <location>
        <begin position="250"/>
        <end position="262"/>
    </location>
</feature>
<feature type="compositionally biased region" description="Polar residues" evidence="1">
    <location>
        <begin position="313"/>
        <end position="332"/>
    </location>
</feature>
<name>A0AAJ0FH15_9PEZI</name>
<feature type="compositionally biased region" description="Low complexity" evidence="1">
    <location>
        <begin position="222"/>
        <end position="249"/>
    </location>
</feature>
<dbReference type="AlphaFoldDB" id="A0AAJ0FH15"/>
<feature type="compositionally biased region" description="Low complexity" evidence="1">
    <location>
        <begin position="266"/>
        <end position="278"/>
    </location>
</feature>
<keyword evidence="3" id="KW-1185">Reference proteome</keyword>
<accession>A0AAJ0FH15</accession>
<proteinExistence type="predicted"/>
<comment type="caution">
    <text evidence="2">The sequence shown here is derived from an EMBL/GenBank/DDBJ whole genome shotgun (WGS) entry which is preliminary data.</text>
</comment>
<evidence type="ECO:0000256" key="1">
    <source>
        <dbReference type="SAM" id="MobiDB-lite"/>
    </source>
</evidence>
<protein>
    <recommendedName>
        <fullName evidence="4">Mucin-7</fullName>
    </recommendedName>
</protein>
<dbReference type="EMBL" id="MU839009">
    <property type="protein sequence ID" value="KAK1767202.1"/>
    <property type="molecule type" value="Genomic_DNA"/>
</dbReference>
<feature type="region of interest" description="Disordered" evidence="1">
    <location>
        <begin position="163"/>
        <end position="662"/>
    </location>
</feature>
<feature type="region of interest" description="Disordered" evidence="1">
    <location>
        <begin position="1"/>
        <end position="150"/>
    </location>
</feature>
<feature type="compositionally biased region" description="Polar residues" evidence="1">
    <location>
        <begin position="66"/>
        <end position="75"/>
    </location>
</feature>
<evidence type="ECO:0000313" key="3">
    <source>
        <dbReference type="Proteomes" id="UP001244011"/>
    </source>
</evidence>
<reference evidence="2" key="1">
    <citation type="submission" date="2023-06" db="EMBL/GenBank/DDBJ databases">
        <title>Genome-scale phylogeny and comparative genomics of the fungal order Sordariales.</title>
        <authorList>
            <consortium name="Lawrence Berkeley National Laboratory"/>
            <person name="Hensen N."/>
            <person name="Bonometti L."/>
            <person name="Westerberg I."/>
            <person name="Brannstrom I.O."/>
            <person name="Guillou S."/>
            <person name="Cros-Aarteil S."/>
            <person name="Calhoun S."/>
            <person name="Haridas S."/>
            <person name="Kuo A."/>
            <person name="Mondo S."/>
            <person name="Pangilinan J."/>
            <person name="Riley R."/>
            <person name="Labutti K."/>
            <person name="Andreopoulos B."/>
            <person name="Lipzen A."/>
            <person name="Chen C."/>
            <person name="Yanf M."/>
            <person name="Daum C."/>
            <person name="Ng V."/>
            <person name="Clum A."/>
            <person name="Steindorff A."/>
            <person name="Ohm R."/>
            <person name="Martin F."/>
            <person name="Silar P."/>
            <person name="Natvig D."/>
            <person name="Lalanne C."/>
            <person name="Gautier V."/>
            <person name="Ament-Velasquez S.L."/>
            <person name="Kruys A."/>
            <person name="Hutchinson M.I."/>
            <person name="Powell A.J."/>
            <person name="Barry K."/>
            <person name="Miller A.N."/>
            <person name="Grigoriev I.V."/>
            <person name="Debuchy R."/>
            <person name="Gladieux P."/>
            <person name="Thoren M.H."/>
            <person name="Johannesson H."/>
        </authorList>
    </citation>
    <scope>NUCLEOTIDE SEQUENCE</scope>
    <source>
        <strain evidence="2">8032-3</strain>
    </source>
</reference>
<organism evidence="2 3">
    <name type="scientific">Phialemonium atrogriseum</name>
    <dbReference type="NCBI Taxonomy" id="1093897"/>
    <lineage>
        <taxon>Eukaryota</taxon>
        <taxon>Fungi</taxon>
        <taxon>Dikarya</taxon>
        <taxon>Ascomycota</taxon>
        <taxon>Pezizomycotina</taxon>
        <taxon>Sordariomycetes</taxon>
        <taxon>Sordariomycetidae</taxon>
        <taxon>Cephalothecales</taxon>
        <taxon>Cephalothecaceae</taxon>
        <taxon>Phialemonium</taxon>
    </lineage>
</organism>
<feature type="compositionally biased region" description="Low complexity" evidence="1">
    <location>
        <begin position="124"/>
        <end position="139"/>
    </location>
</feature>
<feature type="compositionally biased region" description="Polar residues" evidence="1">
    <location>
        <begin position="96"/>
        <end position="105"/>
    </location>
</feature>
<feature type="compositionally biased region" description="Low complexity" evidence="1">
    <location>
        <begin position="542"/>
        <end position="561"/>
    </location>
</feature>
<feature type="compositionally biased region" description="Basic and acidic residues" evidence="1">
    <location>
        <begin position="652"/>
        <end position="662"/>
    </location>
</feature>
<feature type="compositionally biased region" description="Low complexity" evidence="1">
    <location>
        <begin position="490"/>
        <end position="503"/>
    </location>
</feature>
<dbReference type="GeneID" id="85316285"/>
<dbReference type="RefSeq" id="XP_060283415.1">
    <property type="nucleotide sequence ID" value="XM_060433098.1"/>
</dbReference>
<feature type="compositionally biased region" description="Basic and acidic residues" evidence="1">
    <location>
        <begin position="11"/>
        <end position="26"/>
    </location>
</feature>
<feature type="compositionally biased region" description="Basic and acidic residues" evidence="1">
    <location>
        <begin position="389"/>
        <end position="403"/>
    </location>
</feature>
<gene>
    <name evidence="2" type="ORF">QBC33DRAFT_80736</name>
</gene>
<evidence type="ECO:0008006" key="4">
    <source>
        <dbReference type="Google" id="ProtNLM"/>
    </source>
</evidence>
<feature type="compositionally biased region" description="Low complexity" evidence="1">
    <location>
        <begin position="344"/>
        <end position="364"/>
    </location>
</feature>
<feature type="compositionally biased region" description="Acidic residues" evidence="1">
    <location>
        <begin position="642"/>
        <end position="651"/>
    </location>
</feature>
<evidence type="ECO:0000313" key="2">
    <source>
        <dbReference type="EMBL" id="KAK1767202.1"/>
    </source>
</evidence>
<sequence>MSQVRNLRAMFEQKPDTTSPPDDRGRSPGVTSTGTESPRPLSKVRTNFIAIEKDGRIGLQREPSRDSNASVSTRKPSSELGSPPAVPEESIAPAENTPTKANLRNHSIPELPRSGTGSEATSLPATKPTATKAAKAQPARPNPENKVGVKQVHAKMAPGALTDKAAVSGGGSTLSNGGEALNGTGVGKVKGQAVSKEASITSSGGPSKAATRTVPILTAKTSAKPAKSPTVAKAPKSPATTTTPKANTKTPDKKMTHPEKTATPRAATSAAKSSGSTSIQRPPPLQPSPSGTGFIKPKVKSPTRPVKLPPGLTTHTAASGSKVNASRQSLSRASGIYPHADSQGRSPSRVSVSTVGTTRTSGTTAKPLKRQNSTINRPRPSFGPPPKPVARDHPPTKREKEVDEGFLARMMRPTQASSSKTAEKAALSPPRKANPAPVLKKTAVPKQDLKTLKKPTAKTTPVVASNTDREAQSSSAHGAAPVTEKPSTQEVAPVAEAAPAAEPSSTQDVTPVVEQPAAAEEVISVAKEVEGPVSLPEDAGRETTTQETVPVVEQPETVQEVSEVAMSADGGAIPPAEGNVDAGDNEVPSSEVAEEPEQAAAVSPEFGEPEPVEAEAPTVNGDHEKPTPVDENPGSAEVAPESVDEPEAEDVVDTKSETEAAA</sequence>